<dbReference type="InterPro" id="IPR018177">
    <property type="entry name" value="L-lactate_DH_AS"/>
</dbReference>
<dbReference type="NCBIfam" id="TIGR01771">
    <property type="entry name" value="L-LDH-NAD"/>
    <property type="match status" value="1"/>
</dbReference>
<dbReference type="AlphaFoldDB" id="A0AAW1U0B5"/>
<evidence type="ECO:0000259" key="10">
    <source>
        <dbReference type="Pfam" id="PF00056"/>
    </source>
</evidence>
<dbReference type="SUPFAM" id="SSF51735">
    <property type="entry name" value="NAD(P)-binding Rossmann-fold domains"/>
    <property type="match status" value="1"/>
</dbReference>
<feature type="domain" description="Lactate/malate dehydrogenase C-terminal" evidence="11">
    <location>
        <begin position="189"/>
        <end position="354"/>
    </location>
</feature>
<dbReference type="InterPro" id="IPR015955">
    <property type="entry name" value="Lactate_DH/Glyco_Ohase_4_C"/>
</dbReference>
<dbReference type="InterPro" id="IPR022383">
    <property type="entry name" value="Lactate/malate_DH_C"/>
</dbReference>
<keyword evidence="4 9" id="KW-0560">Oxidoreductase</keyword>
<dbReference type="InterPro" id="IPR036291">
    <property type="entry name" value="NAD(P)-bd_dom_sf"/>
</dbReference>
<dbReference type="Gene3D" id="3.90.110.10">
    <property type="entry name" value="Lactate dehydrogenase/glycoside hydrolase, family 4, C-terminal"/>
    <property type="match status" value="1"/>
</dbReference>
<dbReference type="Gene3D" id="3.40.50.720">
    <property type="entry name" value="NAD(P)-binding Rossmann-like Domain"/>
    <property type="match status" value="1"/>
</dbReference>
<keyword evidence="5 8" id="KW-0520">NAD</keyword>
<dbReference type="PIRSF" id="PIRSF000102">
    <property type="entry name" value="Lac_mal_DH"/>
    <property type="match status" value="1"/>
</dbReference>
<feature type="binding site" evidence="8">
    <location>
        <position position="139"/>
    </location>
    <ligand>
        <name>NAD(+)</name>
        <dbReference type="ChEBI" id="CHEBI:57540"/>
    </ligand>
</feature>
<dbReference type="GO" id="GO:0005737">
    <property type="term" value="C:cytoplasm"/>
    <property type="evidence" value="ECO:0007669"/>
    <property type="project" value="InterPro"/>
</dbReference>
<comment type="pathway">
    <text evidence="1 9">Fermentation; pyruvate fermentation to lactate; (S)-lactate from pyruvate: step 1/1.</text>
</comment>
<dbReference type="InterPro" id="IPR001557">
    <property type="entry name" value="L-lactate/malate_DH"/>
</dbReference>
<evidence type="ECO:0000256" key="1">
    <source>
        <dbReference type="ARBA" id="ARBA00004843"/>
    </source>
</evidence>
<dbReference type="PROSITE" id="PS00064">
    <property type="entry name" value="L_LDH"/>
    <property type="match status" value="1"/>
</dbReference>
<evidence type="ECO:0000313" key="13">
    <source>
        <dbReference type="Proteomes" id="UP001431783"/>
    </source>
</evidence>
<dbReference type="PRINTS" id="PR00086">
    <property type="entry name" value="LLDHDRGNASE"/>
</dbReference>
<feature type="binding site" evidence="8">
    <location>
        <position position="78"/>
    </location>
    <ligand>
        <name>NAD(+)</name>
        <dbReference type="ChEBI" id="CHEBI:57540"/>
    </ligand>
</feature>
<feature type="binding site" evidence="8">
    <location>
        <begin position="162"/>
        <end position="164"/>
    </location>
    <ligand>
        <name>NAD(+)</name>
        <dbReference type="ChEBI" id="CHEBI:57540"/>
    </ligand>
</feature>
<feature type="binding site" evidence="8">
    <location>
        <begin position="53"/>
        <end position="58"/>
    </location>
    <ligand>
        <name>NAD(+)</name>
        <dbReference type="ChEBI" id="CHEBI:57540"/>
    </ligand>
</feature>
<reference evidence="12 13" key="1">
    <citation type="submission" date="2023-03" db="EMBL/GenBank/DDBJ databases">
        <title>Genome insight into feeding habits of ladybird beetles.</title>
        <authorList>
            <person name="Li H.-S."/>
            <person name="Huang Y.-H."/>
            <person name="Pang H."/>
        </authorList>
    </citation>
    <scope>NUCLEOTIDE SEQUENCE [LARGE SCALE GENOMIC DNA]</scope>
    <source>
        <strain evidence="12">SYSU_2023b</strain>
        <tissue evidence="12">Whole body</tissue>
    </source>
</reference>
<feature type="active site" description="Proton acceptor" evidence="7">
    <location>
        <position position="219"/>
    </location>
</feature>
<evidence type="ECO:0000256" key="7">
    <source>
        <dbReference type="PIRSR" id="PIRSR000102-1"/>
    </source>
</evidence>
<keyword evidence="13" id="KW-1185">Reference proteome</keyword>
<evidence type="ECO:0000256" key="6">
    <source>
        <dbReference type="ARBA" id="ARBA00049258"/>
    </source>
</evidence>
<dbReference type="SUPFAM" id="SSF56327">
    <property type="entry name" value="LDH C-terminal domain-like"/>
    <property type="match status" value="1"/>
</dbReference>
<evidence type="ECO:0000256" key="3">
    <source>
        <dbReference type="ARBA" id="ARBA00012967"/>
    </source>
</evidence>
<dbReference type="InterPro" id="IPR001236">
    <property type="entry name" value="Lactate/malate_DH_N"/>
</dbReference>
<evidence type="ECO:0000256" key="8">
    <source>
        <dbReference type="PIRSR" id="PIRSR000102-3"/>
    </source>
</evidence>
<dbReference type="HAMAP" id="MF_00488">
    <property type="entry name" value="Lactate_dehydrog"/>
    <property type="match status" value="1"/>
</dbReference>
<accession>A0AAW1U0B5</accession>
<name>A0AAW1U0B5_9CUCU</name>
<evidence type="ECO:0000313" key="12">
    <source>
        <dbReference type="EMBL" id="KAK9876334.1"/>
    </source>
</evidence>
<comment type="caution">
    <text evidence="12">The sequence shown here is derived from an EMBL/GenBank/DDBJ whole genome shotgun (WGS) entry which is preliminary data.</text>
</comment>
<evidence type="ECO:0000256" key="5">
    <source>
        <dbReference type="ARBA" id="ARBA00023027"/>
    </source>
</evidence>
<sequence>MIFLRRILQKNHNLFRYFTAESCSAENENTEDKLLMKISCQDNPPSDKITVVGVGSVGVAVAFAIVSQNISNNIVLVDADQKRLCGERLDLQQGSTFKGNYKIEACTDYTKTACSKVCVITAGVRQKPEESRLKLVQRNADIMKEMIPKLVKYSPDTTLLLVTNPVDVMSYVSWKISGLPNNKVFGSGTHLDSSRFRFFLSEKFGVSPCQCHGYIVGEHGDSSVALWSSVNVAGVRLRELNPKAGTDEDDEKWADIHKKVVRGAYEVIKLKGYTSWAIGLTAASIVNSILRRAPHCQTVSINAKGLYGISEDLYLSLPALINSNGISHVVKKNLDCEEQDKLMKSAKTLEEIQKSVKI</sequence>
<dbReference type="Proteomes" id="UP001431783">
    <property type="component" value="Unassembled WGS sequence"/>
</dbReference>
<comment type="similarity">
    <text evidence="2">Belongs to the LDH/MDH superfamily. LDH family.</text>
</comment>
<dbReference type="CDD" id="cd05293">
    <property type="entry name" value="LDH_1"/>
    <property type="match status" value="1"/>
</dbReference>
<evidence type="ECO:0000256" key="4">
    <source>
        <dbReference type="ARBA" id="ARBA00023002"/>
    </source>
</evidence>
<organism evidence="12 13">
    <name type="scientific">Henosepilachna vigintioctopunctata</name>
    <dbReference type="NCBI Taxonomy" id="420089"/>
    <lineage>
        <taxon>Eukaryota</taxon>
        <taxon>Metazoa</taxon>
        <taxon>Ecdysozoa</taxon>
        <taxon>Arthropoda</taxon>
        <taxon>Hexapoda</taxon>
        <taxon>Insecta</taxon>
        <taxon>Pterygota</taxon>
        <taxon>Neoptera</taxon>
        <taxon>Endopterygota</taxon>
        <taxon>Coleoptera</taxon>
        <taxon>Polyphaga</taxon>
        <taxon>Cucujiformia</taxon>
        <taxon>Coccinelloidea</taxon>
        <taxon>Coccinellidae</taxon>
        <taxon>Epilachninae</taxon>
        <taxon>Epilachnini</taxon>
        <taxon>Henosepilachna</taxon>
    </lineage>
</organism>
<dbReference type="GO" id="GO:0004459">
    <property type="term" value="F:L-lactate dehydrogenase (NAD+) activity"/>
    <property type="evidence" value="ECO:0007669"/>
    <property type="project" value="UniProtKB-EC"/>
</dbReference>
<dbReference type="Pfam" id="PF02866">
    <property type="entry name" value="Ldh_1_C"/>
    <property type="match status" value="1"/>
</dbReference>
<dbReference type="PANTHER" id="PTHR43128:SF16">
    <property type="entry name" value="L-LACTATE DEHYDROGENASE"/>
    <property type="match status" value="1"/>
</dbReference>
<dbReference type="EC" id="1.1.1.27" evidence="3 9"/>
<gene>
    <name evidence="12" type="ORF">WA026_012634</name>
</gene>
<dbReference type="InterPro" id="IPR011304">
    <property type="entry name" value="L-lactate_DH"/>
</dbReference>
<dbReference type="EMBL" id="JARQZJ010000036">
    <property type="protein sequence ID" value="KAK9876334.1"/>
    <property type="molecule type" value="Genomic_DNA"/>
</dbReference>
<dbReference type="Pfam" id="PF00056">
    <property type="entry name" value="Ldh_1_N"/>
    <property type="match status" value="1"/>
</dbReference>
<evidence type="ECO:0000256" key="2">
    <source>
        <dbReference type="ARBA" id="ARBA00006054"/>
    </source>
</evidence>
<evidence type="ECO:0000256" key="9">
    <source>
        <dbReference type="RuleBase" id="RU000496"/>
    </source>
</evidence>
<comment type="catalytic activity">
    <reaction evidence="6 9">
        <text>(S)-lactate + NAD(+) = pyruvate + NADH + H(+)</text>
        <dbReference type="Rhea" id="RHEA:23444"/>
        <dbReference type="ChEBI" id="CHEBI:15361"/>
        <dbReference type="ChEBI" id="CHEBI:15378"/>
        <dbReference type="ChEBI" id="CHEBI:16651"/>
        <dbReference type="ChEBI" id="CHEBI:57540"/>
        <dbReference type="ChEBI" id="CHEBI:57945"/>
        <dbReference type="EC" id="1.1.1.27"/>
    </reaction>
</comment>
<dbReference type="FunFam" id="3.40.50.720:FF:000018">
    <property type="entry name" value="Malate dehydrogenase"/>
    <property type="match status" value="1"/>
</dbReference>
<protein>
    <recommendedName>
        <fullName evidence="3 9">L-lactate dehydrogenase</fullName>
        <ecNumber evidence="3 9">1.1.1.27</ecNumber>
    </recommendedName>
</protein>
<dbReference type="PANTHER" id="PTHR43128">
    <property type="entry name" value="L-2-HYDROXYCARBOXYLATE DEHYDROGENASE (NAD(P)(+))"/>
    <property type="match status" value="1"/>
</dbReference>
<feature type="domain" description="Lactate/malate dehydrogenase N-terminal" evidence="10">
    <location>
        <begin position="48"/>
        <end position="186"/>
    </location>
</feature>
<proteinExistence type="inferred from homology"/>
<evidence type="ECO:0000259" key="11">
    <source>
        <dbReference type="Pfam" id="PF02866"/>
    </source>
</evidence>
<dbReference type="GO" id="GO:0006089">
    <property type="term" value="P:lactate metabolic process"/>
    <property type="evidence" value="ECO:0007669"/>
    <property type="project" value="TreeGrafter"/>
</dbReference>